<dbReference type="AlphaFoldDB" id="A0A9D1DVU7"/>
<dbReference type="Proteomes" id="UP000824241">
    <property type="component" value="Unassembled WGS sequence"/>
</dbReference>
<organism evidence="1 2">
    <name type="scientific">Candidatus Faecivivens stercoravium</name>
    <dbReference type="NCBI Taxonomy" id="2840803"/>
    <lineage>
        <taxon>Bacteria</taxon>
        <taxon>Bacillati</taxon>
        <taxon>Bacillota</taxon>
        <taxon>Clostridia</taxon>
        <taxon>Eubacteriales</taxon>
        <taxon>Oscillospiraceae</taxon>
        <taxon>Oscillospiraceae incertae sedis</taxon>
        <taxon>Candidatus Faecivivens</taxon>
    </lineage>
</organism>
<dbReference type="Pfam" id="PF01663">
    <property type="entry name" value="Phosphodiest"/>
    <property type="match status" value="1"/>
</dbReference>
<dbReference type="InterPro" id="IPR017850">
    <property type="entry name" value="Alkaline_phosphatase_core_sf"/>
</dbReference>
<dbReference type="PANTHER" id="PTHR10151:SF120">
    <property type="entry name" value="BIS(5'-ADENOSYL)-TRIPHOSPHATASE"/>
    <property type="match status" value="1"/>
</dbReference>
<proteinExistence type="predicted"/>
<dbReference type="GO" id="GO:0016787">
    <property type="term" value="F:hydrolase activity"/>
    <property type="evidence" value="ECO:0007669"/>
    <property type="project" value="UniProtKB-ARBA"/>
</dbReference>
<reference evidence="1" key="2">
    <citation type="journal article" date="2021" name="PeerJ">
        <title>Extensive microbial diversity within the chicken gut microbiome revealed by metagenomics and culture.</title>
        <authorList>
            <person name="Gilroy R."/>
            <person name="Ravi A."/>
            <person name="Getino M."/>
            <person name="Pursley I."/>
            <person name="Horton D.L."/>
            <person name="Alikhan N.F."/>
            <person name="Baker D."/>
            <person name="Gharbi K."/>
            <person name="Hall N."/>
            <person name="Watson M."/>
            <person name="Adriaenssens E.M."/>
            <person name="Foster-Nyarko E."/>
            <person name="Jarju S."/>
            <person name="Secka A."/>
            <person name="Antonio M."/>
            <person name="Oren A."/>
            <person name="Chaudhuri R.R."/>
            <person name="La Ragione R."/>
            <person name="Hildebrand F."/>
            <person name="Pallen M.J."/>
        </authorList>
    </citation>
    <scope>NUCLEOTIDE SEQUENCE</scope>
    <source>
        <strain evidence="1">CHK189-12415</strain>
    </source>
</reference>
<reference evidence="1" key="1">
    <citation type="submission" date="2020-10" db="EMBL/GenBank/DDBJ databases">
        <authorList>
            <person name="Gilroy R."/>
        </authorList>
    </citation>
    <scope>NUCLEOTIDE SEQUENCE</scope>
    <source>
        <strain evidence="1">CHK189-12415</strain>
    </source>
</reference>
<dbReference type="Gene3D" id="3.40.720.10">
    <property type="entry name" value="Alkaline Phosphatase, subunit A"/>
    <property type="match status" value="1"/>
</dbReference>
<protein>
    <submittedName>
        <fullName evidence="1">Alkaline phosphatase family protein</fullName>
    </submittedName>
</protein>
<dbReference type="SUPFAM" id="SSF53649">
    <property type="entry name" value="Alkaline phosphatase-like"/>
    <property type="match status" value="1"/>
</dbReference>
<dbReference type="CDD" id="cd16018">
    <property type="entry name" value="Enpp"/>
    <property type="match status" value="1"/>
</dbReference>
<evidence type="ECO:0000313" key="2">
    <source>
        <dbReference type="Proteomes" id="UP000824241"/>
    </source>
</evidence>
<dbReference type="InterPro" id="IPR002591">
    <property type="entry name" value="Phosphodiest/P_Trfase"/>
</dbReference>
<accession>A0A9D1DVU7</accession>
<evidence type="ECO:0000313" key="1">
    <source>
        <dbReference type="EMBL" id="HIR59967.1"/>
    </source>
</evidence>
<dbReference type="PANTHER" id="PTHR10151">
    <property type="entry name" value="ECTONUCLEOTIDE PYROPHOSPHATASE/PHOSPHODIESTERASE"/>
    <property type="match status" value="1"/>
</dbReference>
<dbReference type="EMBL" id="DVHA01000004">
    <property type="protein sequence ID" value="HIR59967.1"/>
    <property type="molecule type" value="Genomic_DNA"/>
</dbReference>
<name>A0A9D1DVU7_9FIRM</name>
<comment type="caution">
    <text evidence="1">The sequence shown here is derived from an EMBL/GenBank/DDBJ whole genome shotgun (WGS) entry which is preliminary data.</text>
</comment>
<gene>
    <name evidence="1" type="ORF">IAB37_00100</name>
</gene>
<sequence length="437" mass="48925">MKHKLIVISLDALQTCDLDLLETLPYASRWLPDAAIARNVHEVYPTLTYPIHTTLITGVYPETHGIIHNQKASISPTVPDFSLMGSDWYWQKENVKVPTLVDAIFADGRMAASVNWPVTAGDMRGWNLPEIWPVKELGDDPRAVYEKSASRNVFDRYYDAYVGHYNWKNNDDLLTYGGEIAIDIIEKEKPDLMLYHAVHLDHIRHKYGDMAEETVDCLKTLDILVNRIIEATKRSGTYEDTNFVILGDHGQIDIDAVFYINNALRDAGLIQVDENGTPVAYDAYAFSAGFSAHVYLRDPSDPELVKKVDAILHGLQKAFPQYIERVYTKEEATHLEHLTGAFSFVLEGTFGTILQTAVNDGPYVRLSSDPNFKGYGAMHGHHPDKGPKPPFIAFGPDVKKGVRLDGVSMLDLCPTMAKLAGVRMEGMVGKPLPFFND</sequence>